<feature type="domain" description="Polymerase/histidinol phosphatase N-terminal" evidence="9">
    <location>
        <begin position="7"/>
        <end position="74"/>
    </location>
</feature>
<dbReference type="GO" id="GO:0006260">
    <property type="term" value="P:DNA replication"/>
    <property type="evidence" value="ECO:0007669"/>
    <property type="project" value="UniProtKB-KW"/>
</dbReference>
<dbReference type="SUPFAM" id="SSF89550">
    <property type="entry name" value="PHP domain-like"/>
    <property type="match status" value="1"/>
</dbReference>
<name>A0A1F7Y2H3_9BACT</name>
<dbReference type="EC" id="2.7.7.7" evidence="2"/>
<comment type="subcellular location">
    <subcellularLocation>
        <location evidence="1">Cytoplasm</location>
    </subcellularLocation>
</comment>
<keyword evidence="4" id="KW-0808">Transferase</keyword>
<proteinExistence type="predicted"/>
<evidence type="ECO:0000256" key="7">
    <source>
        <dbReference type="ARBA" id="ARBA00022932"/>
    </source>
</evidence>
<dbReference type="InterPro" id="IPR029460">
    <property type="entry name" value="DNAPol_HHH"/>
</dbReference>
<protein>
    <recommendedName>
        <fullName evidence="3">DNA polymerase III subunit alpha</fullName>
        <ecNumber evidence="2">2.7.7.7</ecNumber>
    </recommendedName>
</protein>
<dbReference type="GO" id="GO:0003887">
    <property type="term" value="F:DNA-directed DNA polymerase activity"/>
    <property type="evidence" value="ECO:0007669"/>
    <property type="project" value="UniProtKB-KW"/>
</dbReference>
<evidence type="ECO:0000256" key="3">
    <source>
        <dbReference type="ARBA" id="ARBA00019114"/>
    </source>
</evidence>
<dbReference type="Gene3D" id="3.20.20.140">
    <property type="entry name" value="Metal-dependent hydrolases"/>
    <property type="match status" value="1"/>
</dbReference>
<dbReference type="NCBIfam" id="TIGR00594">
    <property type="entry name" value="polc"/>
    <property type="match status" value="1"/>
</dbReference>
<dbReference type="CDD" id="cd04485">
    <property type="entry name" value="DnaE_OBF"/>
    <property type="match status" value="1"/>
</dbReference>
<dbReference type="Pfam" id="PF01336">
    <property type="entry name" value="tRNA_anti-codon"/>
    <property type="match status" value="1"/>
</dbReference>
<dbReference type="CDD" id="cd12113">
    <property type="entry name" value="PHP_PolIIIA_DnaE3"/>
    <property type="match status" value="1"/>
</dbReference>
<dbReference type="GO" id="GO:0008408">
    <property type="term" value="F:3'-5' exonuclease activity"/>
    <property type="evidence" value="ECO:0007669"/>
    <property type="project" value="InterPro"/>
</dbReference>
<dbReference type="GO" id="GO:0005737">
    <property type="term" value="C:cytoplasm"/>
    <property type="evidence" value="ECO:0007669"/>
    <property type="project" value="UniProtKB-SubCell"/>
</dbReference>
<organism evidence="10 11">
    <name type="scientific">Candidatus Woesebacteria bacterium RIFCSPHIGHO2_01_FULL_38_9</name>
    <dbReference type="NCBI Taxonomy" id="1802492"/>
    <lineage>
        <taxon>Bacteria</taxon>
        <taxon>Candidatus Woeseibacteriota</taxon>
    </lineage>
</organism>
<dbReference type="InterPro" id="IPR004013">
    <property type="entry name" value="PHP_dom"/>
</dbReference>
<accession>A0A1F7Y2H3</accession>
<gene>
    <name evidence="10" type="ORF">A2714_00160</name>
</gene>
<dbReference type="EMBL" id="MGGE01000014">
    <property type="protein sequence ID" value="OGM21517.1"/>
    <property type="molecule type" value="Genomic_DNA"/>
</dbReference>
<keyword evidence="7" id="KW-0239">DNA-directed DNA polymerase</keyword>
<dbReference type="Pfam" id="PF07733">
    <property type="entry name" value="DNA_pol3_alpha"/>
    <property type="match status" value="1"/>
</dbReference>
<dbReference type="InterPro" id="IPR016195">
    <property type="entry name" value="Pol/histidinol_Pase-like"/>
</dbReference>
<dbReference type="NCBIfam" id="NF004226">
    <property type="entry name" value="PRK05673.1"/>
    <property type="match status" value="1"/>
</dbReference>
<dbReference type="Gene3D" id="1.10.150.870">
    <property type="match status" value="1"/>
</dbReference>
<evidence type="ECO:0000259" key="9">
    <source>
        <dbReference type="SMART" id="SM00481"/>
    </source>
</evidence>
<dbReference type="SMART" id="SM00481">
    <property type="entry name" value="POLIIIAc"/>
    <property type="match status" value="1"/>
</dbReference>
<reference evidence="10 11" key="1">
    <citation type="journal article" date="2016" name="Nat. Commun.">
        <title>Thousands of microbial genomes shed light on interconnected biogeochemical processes in an aquifer system.</title>
        <authorList>
            <person name="Anantharaman K."/>
            <person name="Brown C.T."/>
            <person name="Hug L.A."/>
            <person name="Sharon I."/>
            <person name="Castelle C.J."/>
            <person name="Probst A.J."/>
            <person name="Thomas B.C."/>
            <person name="Singh A."/>
            <person name="Wilkins M.J."/>
            <person name="Karaoz U."/>
            <person name="Brodie E.L."/>
            <person name="Williams K.H."/>
            <person name="Hubbard S.S."/>
            <person name="Banfield J.F."/>
        </authorList>
    </citation>
    <scope>NUCLEOTIDE SEQUENCE [LARGE SCALE GENOMIC DNA]</scope>
</reference>
<evidence type="ECO:0000313" key="11">
    <source>
        <dbReference type="Proteomes" id="UP000178419"/>
    </source>
</evidence>
<dbReference type="InterPro" id="IPR004365">
    <property type="entry name" value="NA-bd_OB_tRNA"/>
</dbReference>
<dbReference type="GO" id="GO:0003676">
    <property type="term" value="F:nucleic acid binding"/>
    <property type="evidence" value="ECO:0007669"/>
    <property type="project" value="InterPro"/>
</dbReference>
<keyword evidence="6" id="KW-0235">DNA replication</keyword>
<keyword evidence="5" id="KW-0548">Nucleotidyltransferase</keyword>
<evidence type="ECO:0000256" key="6">
    <source>
        <dbReference type="ARBA" id="ARBA00022705"/>
    </source>
</evidence>
<comment type="caution">
    <text evidence="10">The sequence shown here is derived from an EMBL/GenBank/DDBJ whole genome shotgun (WGS) entry which is preliminary data.</text>
</comment>
<dbReference type="Pfam" id="PF17657">
    <property type="entry name" value="DNA_pol3_finger"/>
    <property type="match status" value="1"/>
</dbReference>
<evidence type="ECO:0000256" key="2">
    <source>
        <dbReference type="ARBA" id="ARBA00012417"/>
    </source>
</evidence>
<dbReference type="SUPFAM" id="SSF160975">
    <property type="entry name" value="AF1531-like"/>
    <property type="match status" value="1"/>
</dbReference>
<dbReference type="Pfam" id="PF14579">
    <property type="entry name" value="HHH_6"/>
    <property type="match status" value="1"/>
</dbReference>
<dbReference type="Gene3D" id="1.10.10.1600">
    <property type="entry name" value="Bacterial DNA polymerase III alpha subunit, thumb domain"/>
    <property type="match status" value="1"/>
</dbReference>
<evidence type="ECO:0000256" key="8">
    <source>
        <dbReference type="ARBA" id="ARBA00049244"/>
    </source>
</evidence>
<evidence type="ECO:0000256" key="1">
    <source>
        <dbReference type="ARBA" id="ARBA00004496"/>
    </source>
</evidence>
<dbReference type="InterPro" id="IPR041931">
    <property type="entry name" value="DNA_pol3_alpha_thumb_dom"/>
</dbReference>
<dbReference type="PANTHER" id="PTHR32294:SF0">
    <property type="entry name" value="DNA POLYMERASE III SUBUNIT ALPHA"/>
    <property type="match status" value="1"/>
</dbReference>
<dbReference type="InterPro" id="IPR003141">
    <property type="entry name" value="Pol/His_phosphatase_N"/>
</dbReference>
<sequence length="1170" mass="131555">MAHKSFVHLHVHTEYSLLDGLSRIGRLAEHVKENGMDSIAISDHGAMYGAIEFYKKMTKEDVKPILGMETYITEGSLKERPERSKLKNSHLLLLAKSYEGYVNLMKLTSIAHLEGYYYRPRIDRETLKKYSKGIICTSACPQGEIPKALIDENYSRAKEIAGWYLEVFGEDFYLEVQRHEYDKFVKKSDVGDIKDQLQNMSEVEKKINKGVVILSRELGIPIVATNDSHYVKKEEAEAQDALVCIATGKNVSDIKRLRFIDAPTFYIRSPEEMAELFPDLPDALENTVKIAAKCEIKITLDKWYFPVFQLPKGKTSSEVFEEKAHDGLKGRIEKITPEIKERLQYEIDIIKQKGYTTYFLIVADVAQWCNQNGIITNTRGSTAGSLVAYALGIVNINPLNYDLPFERFLTPWRPSPPDIDFDIADDRREEVIEYITNKYGQNNVAQICTFGRMMARGAVRDIARVLGYPYAVGDRISKLIPIGSQGFPMSIDKALEISPDLEGIYKEDKDAKKIIDLAKQVEGRARHISVHAAGVVIAPSQITDFTPVQLDPEGKKVITQYDMDALDPNVSPNEAIGLLKFDLLGLRNLSILGSAIDIVKKEINVGIDLIKIPLDDQKTFNMLSQGSTMGVFQLSGGGMTKYLKDLKPTRVEDLMAMVALYRPGPMSQIPEYINRKNDSNNVVYFDERMKEFLGKSYGLLVYQDDVLLTAIKIAGYTWEEADKFRKAIGKKIPEEMAKQHGKFVQGCVKNGMNEEKAEELFSMIETFAAYGFNKAHAASYGMVAYWTAYMKANFPVEFMAALLSAESKDAEKISSAINECRRMGIKVLPPDINESEIGFKIINDSNSLDGKAIRFGLDAIKNVGKAAIEAIFEARKEGPFVSFKDFIAKVDPRRVNKKVLESLIKVGALSMYGTRASLLISLESLRERSAKPKDAKNQEGLFSQEEMKKSLFTENEEIPSIAEFDESELQSLERQLLGFSLSAKPVDEIIEPIKHLASHRIQEIIGETSSNSNVRLAAVVTEVRVIVTKKTGQEMAFVKVYDGTGTIDLVVFPKLFQSTRNVWVDNKVLLISGRVDIRDEEPSIIVNEIETKDEAEKGNDTLFVKVPTTTGTEELKKLKNLFIENPGNQKVTLLFEGQEERKVELQITISWSETIAHKISNIIDGKSQLD</sequence>
<dbReference type="PANTHER" id="PTHR32294">
    <property type="entry name" value="DNA POLYMERASE III SUBUNIT ALPHA"/>
    <property type="match status" value="1"/>
</dbReference>
<comment type="catalytic activity">
    <reaction evidence="8">
        <text>DNA(n) + a 2'-deoxyribonucleoside 5'-triphosphate = DNA(n+1) + diphosphate</text>
        <dbReference type="Rhea" id="RHEA:22508"/>
        <dbReference type="Rhea" id="RHEA-COMP:17339"/>
        <dbReference type="Rhea" id="RHEA-COMP:17340"/>
        <dbReference type="ChEBI" id="CHEBI:33019"/>
        <dbReference type="ChEBI" id="CHEBI:61560"/>
        <dbReference type="ChEBI" id="CHEBI:173112"/>
        <dbReference type="EC" id="2.7.7.7"/>
    </reaction>
</comment>
<dbReference type="Pfam" id="PF02811">
    <property type="entry name" value="PHP"/>
    <property type="match status" value="1"/>
</dbReference>
<evidence type="ECO:0000256" key="5">
    <source>
        <dbReference type="ARBA" id="ARBA00022695"/>
    </source>
</evidence>
<dbReference type="InterPro" id="IPR040982">
    <property type="entry name" value="DNA_pol3_finger"/>
</dbReference>
<evidence type="ECO:0000313" key="10">
    <source>
        <dbReference type="EMBL" id="OGM21517.1"/>
    </source>
</evidence>
<dbReference type="InterPro" id="IPR011708">
    <property type="entry name" value="DNA_pol3_alpha_NTPase_dom"/>
</dbReference>
<dbReference type="AlphaFoldDB" id="A0A1F7Y2H3"/>
<dbReference type="InterPro" id="IPR004805">
    <property type="entry name" value="DnaE2/DnaE/PolC"/>
</dbReference>
<dbReference type="Proteomes" id="UP000178419">
    <property type="component" value="Unassembled WGS sequence"/>
</dbReference>
<evidence type="ECO:0000256" key="4">
    <source>
        <dbReference type="ARBA" id="ARBA00022679"/>
    </source>
</evidence>